<dbReference type="PANTHER" id="PTHR40446:SF2">
    <property type="entry name" value="N-ACETYLGLUCOSAMINE-1-PHOSPHODIESTER ALPHA-N-ACETYLGLUCOSAMINIDASE"/>
    <property type="match status" value="1"/>
</dbReference>
<reference evidence="3 4" key="1">
    <citation type="submission" date="2024-09" db="EMBL/GenBank/DDBJ databases">
        <authorList>
            <person name="Sun Q."/>
            <person name="Mori K."/>
        </authorList>
    </citation>
    <scope>NUCLEOTIDE SEQUENCE [LARGE SCALE GENOMIC DNA]</scope>
    <source>
        <strain evidence="3 4">CCM 4839</strain>
    </source>
</reference>
<dbReference type="SUPFAM" id="SSF55383">
    <property type="entry name" value="Copper amine oxidase, domain N"/>
    <property type="match status" value="2"/>
</dbReference>
<proteinExistence type="predicted"/>
<accession>A0ABV6J3G5</accession>
<dbReference type="EMBL" id="JBHLVF010000008">
    <property type="protein sequence ID" value="MFC0390420.1"/>
    <property type="molecule type" value="Genomic_DNA"/>
</dbReference>
<organism evidence="3 4">
    <name type="scientific">Paenibacillus mendelii</name>
    <dbReference type="NCBI Taxonomy" id="206163"/>
    <lineage>
        <taxon>Bacteria</taxon>
        <taxon>Bacillati</taxon>
        <taxon>Bacillota</taxon>
        <taxon>Bacilli</taxon>
        <taxon>Bacillales</taxon>
        <taxon>Paenibacillaceae</taxon>
        <taxon>Paenibacillus</taxon>
    </lineage>
</organism>
<dbReference type="Gene3D" id="3.30.457.10">
    <property type="entry name" value="Copper amine oxidase-like, N-terminal domain"/>
    <property type="match status" value="1"/>
</dbReference>
<feature type="domain" description="Copper amine oxidase-like N-terminal" evidence="1">
    <location>
        <begin position="792"/>
        <end position="897"/>
    </location>
</feature>
<gene>
    <name evidence="3" type="ORF">ACFFJ8_03415</name>
</gene>
<dbReference type="RefSeq" id="WP_204820050.1">
    <property type="nucleotide sequence ID" value="NZ_JANHOF010000010.1"/>
</dbReference>
<name>A0ABV6J3G5_9BACL</name>
<feature type="domain" description="Phosphodiester glycosidase" evidence="2">
    <location>
        <begin position="245"/>
        <end position="431"/>
    </location>
</feature>
<dbReference type="PANTHER" id="PTHR40446">
    <property type="entry name" value="N-ACETYLGLUCOSAMINE-1-PHOSPHODIESTER ALPHA-N-ACETYLGLUCOSAMINIDASE"/>
    <property type="match status" value="1"/>
</dbReference>
<dbReference type="InterPro" id="IPR018711">
    <property type="entry name" value="NAGPA"/>
</dbReference>
<protein>
    <submittedName>
        <fullName evidence="3">Stalk domain-containing protein</fullName>
    </submittedName>
</protein>
<sequence length="899" mass="94635">MHNGSFNQTQGRRGSNKKGQKLLVVALGTALLVQPLSLTIPMSTAAAAESAVQTAAAVQQQLIKQSEEMITSGAKRIDYKWTKSKGGYSNVHVIEIDLTNPYVKLDVMSGKQGLATGLGSVGSMVKNSGAVAGVNADFFNTSGKGSTLGAQVTSGTLVASPSQLKGMYAFAVTAERKPMIDLFSFDGTVTSGDGSAFQLAGINKAAYRTEPGNGYSHSNAMYIYTSAWTAARPTVAESATTPTEVLVVDGFVQQIAENGTIPGTPPANGYILRTHGKATTFVLEHLQIGQTVSSNYALTAQSTGQKVDPAALQMLVGGHTILVDQGKTTAFSRDTSGISGAYERSRTAVGYTQDSGKVMLITVEDVGSSDGMTLAELQKMMVKLGVWRGINLDGGGSTTMITRPLGEVETGLAHPTENGSQRGVANGIGVFTTAPQGQLRGIKASGSTVLFVGQQASYQIKGYDTFYNPVDPGSMTPVWKVDNAIGGFSGNVFTASKSGKTTVSVKAGDISDKLAVEVIGGEQIARMSIDASSPVLEQGKSLSVPVSVTLNDGRKLTLPASSVKWELRGFSGTVQDGTLTVGAVTPGVTAGYAIARYDGFSAVTVLATGADKKFEDFEAPTYSIKYQGTNNVVGNVGLVTGLPGSNASQALQLTYDFTGATGTKAAYAVLNETGRQLEGSPSAMTLDVLGDESLNWLRAEFIDKSGKAHLVTLADKVTWSGWKQIKVNLPANMAHPITLKRLYIASIEEGQDERALSGGVVFDNITFQYPALVPEPAKQSILLNIGSKAAKVGGKPYNLDAAPIALHGTTYLPLRFVTEAMGAQVDWDQTLKRVTVLRGSNLLEMWLGKKSYILNGTKMEAAVAPISRNGRTLVPIRLVSERLGLVVKWDAKTNSITVE</sequence>
<comment type="caution">
    <text evidence="3">The sequence shown here is derived from an EMBL/GenBank/DDBJ whole genome shotgun (WGS) entry which is preliminary data.</text>
</comment>
<keyword evidence="4" id="KW-1185">Reference proteome</keyword>
<evidence type="ECO:0000259" key="1">
    <source>
        <dbReference type="Pfam" id="PF07833"/>
    </source>
</evidence>
<dbReference type="Proteomes" id="UP001589818">
    <property type="component" value="Unassembled WGS sequence"/>
</dbReference>
<evidence type="ECO:0000313" key="3">
    <source>
        <dbReference type="EMBL" id="MFC0390420.1"/>
    </source>
</evidence>
<dbReference type="Pfam" id="PF09992">
    <property type="entry name" value="NAGPA"/>
    <property type="match status" value="1"/>
</dbReference>
<dbReference type="Pfam" id="PF07833">
    <property type="entry name" value="Cu_amine_oxidN1"/>
    <property type="match status" value="1"/>
</dbReference>
<dbReference type="InterPro" id="IPR036582">
    <property type="entry name" value="Mao_N_sf"/>
</dbReference>
<dbReference type="InterPro" id="IPR012854">
    <property type="entry name" value="Cu_amine_oxidase-like_N"/>
</dbReference>
<evidence type="ECO:0000259" key="2">
    <source>
        <dbReference type="Pfam" id="PF09992"/>
    </source>
</evidence>
<evidence type="ECO:0000313" key="4">
    <source>
        <dbReference type="Proteomes" id="UP001589818"/>
    </source>
</evidence>